<dbReference type="OrthoDB" id="9801609at2"/>
<dbReference type="PANTHER" id="PTHR45947">
    <property type="entry name" value="SULFOQUINOVOSYL TRANSFERASE SQD2"/>
    <property type="match status" value="1"/>
</dbReference>
<keyword evidence="5" id="KW-1185">Reference proteome</keyword>
<dbReference type="EMBL" id="FO117623">
    <property type="protein sequence ID" value="CCG01333.1"/>
    <property type="molecule type" value="Genomic_DNA"/>
</dbReference>
<keyword evidence="1 4" id="KW-0328">Glycosyltransferase</keyword>
<organism evidence="4 5">
    <name type="scientific">Blastococcus saxobsidens (strain DD2)</name>
    <dbReference type="NCBI Taxonomy" id="1146883"/>
    <lineage>
        <taxon>Bacteria</taxon>
        <taxon>Bacillati</taxon>
        <taxon>Actinomycetota</taxon>
        <taxon>Actinomycetes</taxon>
        <taxon>Geodermatophilales</taxon>
        <taxon>Geodermatophilaceae</taxon>
        <taxon>Blastococcus</taxon>
    </lineage>
</organism>
<feature type="domain" description="Glycosyltransferase subfamily 4-like N-terminal" evidence="3">
    <location>
        <begin position="18"/>
        <end position="180"/>
    </location>
</feature>
<evidence type="ECO:0000259" key="3">
    <source>
        <dbReference type="Pfam" id="PF13579"/>
    </source>
</evidence>
<sequence length="387" mass="40641">MTDELHVVHVINRLSPSGGAEVSLLQSLPHLRAAGIRSTVVTVHPHDRGSRVDEARSSGADVICLDAPGLLSATARFMRLLPGLQADLVHTTLFDAGVVGRVAARMRGVPAVISVVNAAYAATVGRASGGRLAGVVVKQVDRQLTRHATIGVHALSHFSASAAEETLGADPHRITVVPRGRDRAALGHPSPERRASARAALELDDTQPVVLSVGRQEGQKAHHLLVQAFTTVVAKHPRAVLVLAGRPGANTSRIESCITQADLPEGSVRVLGRRDDVGDLLCAADVFALPSLSEGLGGVVIEAMAMEAAVASFALPAVVEVLGDSGVVVPPGDVVALGDAVLSLIDDPVRRRRLVATALSRFEDNYRIETVAARMADWYRSLSHAGR</sequence>
<evidence type="ECO:0000256" key="1">
    <source>
        <dbReference type="ARBA" id="ARBA00022676"/>
    </source>
</evidence>
<reference evidence="5" key="2">
    <citation type="submission" date="2012-02" db="EMBL/GenBank/DDBJ databases">
        <title>Complete genome sequence of Blastococcus saxobsidens strain DD2.</title>
        <authorList>
            <person name="Genoscope."/>
        </authorList>
    </citation>
    <scope>NUCLEOTIDE SEQUENCE [LARGE SCALE GENOMIC DNA]</scope>
    <source>
        <strain evidence="5">DD2</strain>
    </source>
</reference>
<protein>
    <submittedName>
        <fullName evidence="4">Putative Glycosyl transferase, group 1</fullName>
        <ecNumber evidence="4">2.4.-.-</ecNumber>
    </submittedName>
</protein>
<dbReference type="HOGENOM" id="CLU_009583_0_3_11"/>
<dbReference type="GO" id="GO:1901137">
    <property type="term" value="P:carbohydrate derivative biosynthetic process"/>
    <property type="evidence" value="ECO:0007669"/>
    <property type="project" value="UniProtKB-ARBA"/>
</dbReference>
<dbReference type="SUPFAM" id="SSF53756">
    <property type="entry name" value="UDP-Glycosyltransferase/glycogen phosphorylase"/>
    <property type="match status" value="1"/>
</dbReference>
<evidence type="ECO:0000313" key="5">
    <source>
        <dbReference type="Proteomes" id="UP000007517"/>
    </source>
</evidence>
<dbReference type="Pfam" id="PF13579">
    <property type="entry name" value="Glyco_trans_4_4"/>
    <property type="match status" value="1"/>
</dbReference>
<dbReference type="eggNOG" id="COG0438">
    <property type="taxonomic scope" value="Bacteria"/>
</dbReference>
<dbReference type="Gene3D" id="3.40.50.2000">
    <property type="entry name" value="Glycogen Phosphorylase B"/>
    <property type="match status" value="2"/>
</dbReference>
<dbReference type="Proteomes" id="UP000007517">
    <property type="component" value="Chromosome"/>
</dbReference>
<gene>
    <name evidence="4" type="ordered locus">BLASA_0356</name>
</gene>
<dbReference type="GO" id="GO:0016757">
    <property type="term" value="F:glycosyltransferase activity"/>
    <property type="evidence" value="ECO:0007669"/>
    <property type="project" value="UniProtKB-KW"/>
</dbReference>
<reference evidence="4 5" key="1">
    <citation type="journal article" date="2012" name="J. Bacteriol.">
        <title>Genome Sequence of Blastococcus saxobsidens DD2, a Stone-Inhabiting Bacterium.</title>
        <authorList>
            <person name="Chouaia B."/>
            <person name="Crotti E."/>
            <person name="Brusetti L."/>
            <person name="Daffonchio D."/>
            <person name="Essoussi I."/>
            <person name="Nouioui I."/>
            <person name="Sbissi I."/>
            <person name="Ghodhbane-Gtari F."/>
            <person name="Gtari M."/>
            <person name="Vacherie B."/>
            <person name="Barbe V."/>
            <person name="Medigue C."/>
            <person name="Gury J."/>
            <person name="Pujic P."/>
            <person name="Normand P."/>
        </authorList>
    </citation>
    <scope>NUCLEOTIDE SEQUENCE [LARGE SCALE GENOMIC DNA]</scope>
    <source>
        <strain evidence="4 5">DD2</strain>
    </source>
</reference>
<accession>H6RMY0</accession>
<proteinExistence type="predicted"/>
<evidence type="ECO:0000313" key="4">
    <source>
        <dbReference type="EMBL" id="CCG01333.1"/>
    </source>
</evidence>
<name>H6RMY0_BLASD</name>
<dbReference type="InterPro" id="IPR050194">
    <property type="entry name" value="Glycosyltransferase_grp1"/>
</dbReference>
<dbReference type="InterPro" id="IPR028098">
    <property type="entry name" value="Glyco_trans_4-like_N"/>
</dbReference>
<dbReference type="RefSeq" id="WP_014374250.1">
    <property type="nucleotide sequence ID" value="NC_016943.1"/>
</dbReference>
<dbReference type="AlphaFoldDB" id="H6RMY0"/>
<evidence type="ECO:0000256" key="2">
    <source>
        <dbReference type="ARBA" id="ARBA00022679"/>
    </source>
</evidence>
<keyword evidence="2 4" id="KW-0808">Transferase</keyword>
<dbReference type="KEGG" id="bsd:BLASA_0356"/>
<dbReference type="Pfam" id="PF13692">
    <property type="entry name" value="Glyco_trans_1_4"/>
    <property type="match status" value="1"/>
</dbReference>
<dbReference type="STRING" id="1146883.BLASA_0356"/>
<dbReference type="PANTHER" id="PTHR45947:SF3">
    <property type="entry name" value="SULFOQUINOVOSYL TRANSFERASE SQD2"/>
    <property type="match status" value="1"/>
</dbReference>
<dbReference type="EC" id="2.4.-.-" evidence="4"/>